<feature type="non-terminal residue" evidence="2">
    <location>
        <position position="184"/>
    </location>
</feature>
<protein>
    <submittedName>
        <fullName evidence="2">Uncharacterized protein</fullName>
    </submittedName>
</protein>
<accession>A0AA36G779</accession>
<name>A0AA36G779_9BILA</name>
<feature type="region of interest" description="Disordered" evidence="1">
    <location>
        <begin position="90"/>
        <end position="120"/>
    </location>
</feature>
<keyword evidence="3" id="KW-1185">Reference proteome</keyword>
<reference evidence="2" key="1">
    <citation type="submission" date="2023-06" db="EMBL/GenBank/DDBJ databases">
        <authorList>
            <person name="Delattre M."/>
        </authorList>
    </citation>
    <scope>NUCLEOTIDE SEQUENCE</scope>
    <source>
        <strain evidence="2">AF72</strain>
    </source>
</reference>
<gene>
    <name evidence="2" type="ORF">MSPICULIGERA_LOCUS13567</name>
</gene>
<comment type="caution">
    <text evidence="2">The sequence shown here is derived from an EMBL/GenBank/DDBJ whole genome shotgun (WGS) entry which is preliminary data.</text>
</comment>
<evidence type="ECO:0000313" key="3">
    <source>
        <dbReference type="Proteomes" id="UP001177023"/>
    </source>
</evidence>
<evidence type="ECO:0000256" key="1">
    <source>
        <dbReference type="SAM" id="MobiDB-lite"/>
    </source>
</evidence>
<evidence type="ECO:0000313" key="2">
    <source>
        <dbReference type="EMBL" id="CAJ0575253.1"/>
    </source>
</evidence>
<proteinExistence type="predicted"/>
<sequence length="184" mass="20319">MDAERPFISFTNDSRAPLVIALQRYWNVDDPKFRQYVSESIPKGRAVPMLFFLLFIVSGVSAKPVEILDDIAKLGPAHIERALFDKPEIKKSDPGELKPIPALPEKPKKEPKTLITTSGPLSIEGLGKLPPGKCDSAADAGQRLECERAYFMGVLGTKNEKDDEELLVKLDPDEDDSVEATIDV</sequence>
<dbReference type="Proteomes" id="UP001177023">
    <property type="component" value="Unassembled WGS sequence"/>
</dbReference>
<dbReference type="EMBL" id="CATQJA010002637">
    <property type="protein sequence ID" value="CAJ0575253.1"/>
    <property type="molecule type" value="Genomic_DNA"/>
</dbReference>
<dbReference type="AlphaFoldDB" id="A0AA36G779"/>
<organism evidence="2 3">
    <name type="scientific">Mesorhabditis spiculigera</name>
    <dbReference type="NCBI Taxonomy" id="96644"/>
    <lineage>
        <taxon>Eukaryota</taxon>
        <taxon>Metazoa</taxon>
        <taxon>Ecdysozoa</taxon>
        <taxon>Nematoda</taxon>
        <taxon>Chromadorea</taxon>
        <taxon>Rhabditida</taxon>
        <taxon>Rhabditina</taxon>
        <taxon>Rhabditomorpha</taxon>
        <taxon>Rhabditoidea</taxon>
        <taxon>Rhabditidae</taxon>
        <taxon>Mesorhabditinae</taxon>
        <taxon>Mesorhabditis</taxon>
    </lineage>
</organism>